<dbReference type="Proteomes" id="UP001060919">
    <property type="component" value="Chromosome"/>
</dbReference>
<sequence length="186" mass="21671">MKHQIYWLTNSELEEIDLYDTSYKEVIAPQYSVFNKFKTLFRANQDISFDTKVEPVVLKPINQNTYEVVNEGHLPFLIYIFKYYLFEKKIAAKITALSQNKIKFEAVKIVKNGLPYGHKEYFRLKGKMDYLAADYCAETSTSKDAIFLAFGSCLYFSESLKNKLEPFVQKNYKGYRFVPGIPALVC</sequence>
<organism evidence="1 2">
    <name type="scientific">Aureispira anguillae</name>
    <dbReference type="NCBI Taxonomy" id="2864201"/>
    <lineage>
        <taxon>Bacteria</taxon>
        <taxon>Pseudomonadati</taxon>
        <taxon>Bacteroidota</taxon>
        <taxon>Saprospiria</taxon>
        <taxon>Saprospirales</taxon>
        <taxon>Saprospiraceae</taxon>
        <taxon>Aureispira</taxon>
    </lineage>
</organism>
<evidence type="ECO:0000313" key="2">
    <source>
        <dbReference type="Proteomes" id="UP001060919"/>
    </source>
</evidence>
<proteinExistence type="predicted"/>
<gene>
    <name evidence="1" type="ORF">AsAng_0019570</name>
</gene>
<accession>A0A916DSM0</accession>
<protein>
    <submittedName>
        <fullName evidence="1">Uncharacterized protein</fullName>
    </submittedName>
</protein>
<dbReference type="KEGG" id="aup:AsAng_0019570"/>
<dbReference type="RefSeq" id="WP_264792447.1">
    <property type="nucleotide sequence ID" value="NZ_AP026867.1"/>
</dbReference>
<dbReference type="EMBL" id="AP026867">
    <property type="protein sequence ID" value="BDS11245.1"/>
    <property type="molecule type" value="Genomic_DNA"/>
</dbReference>
<name>A0A916DSM0_9BACT</name>
<keyword evidence="2" id="KW-1185">Reference proteome</keyword>
<reference evidence="1" key="1">
    <citation type="submission" date="2022-09" db="EMBL/GenBank/DDBJ databases">
        <title>Aureispira anguillicida sp. nov., isolated from Leptocephalus of Japanese eel Anguilla japonica.</title>
        <authorList>
            <person name="Yuasa K."/>
            <person name="Mekata T."/>
            <person name="Ikunari K."/>
        </authorList>
    </citation>
    <scope>NUCLEOTIDE SEQUENCE</scope>
    <source>
        <strain evidence="1">EL160426</strain>
    </source>
</reference>
<dbReference type="AlphaFoldDB" id="A0A916DSM0"/>
<evidence type="ECO:0000313" key="1">
    <source>
        <dbReference type="EMBL" id="BDS11245.1"/>
    </source>
</evidence>